<dbReference type="Gene3D" id="3.40.50.12780">
    <property type="entry name" value="N-terminal domain of ligase-like"/>
    <property type="match status" value="1"/>
</dbReference>
<dbReference type="InterPro" id="IPR020845">
    <property type="entry name" value="AMP-binding_CS"/>
</dbReference>
<keyword evidence="2" id="KW-0067">ATP-binding</keyword>
<dbReference type="EMBL" id="CBAT010000193">
    <property type="protein sequence ID" value="CCZ87928.1"/>
    <property type="molecule type" value="Genomic_DNA"/>
</dbReference>
<dbReference type="GO" id="GO:0016020">
    <property type="term" value="C:membrane"/>
    <property type="evidence" value="ECO:0007669"/>
    <property type="project" value="TreeGrafter"/>
</dbReference>
<reference evidence="5" key="1">
    <citation type="submission" date="2012-11" db="EMBL/GenBank/DDBJ databases">
        <title>Dependencies among metagenomic species, viruses, plasmids and units of genetic variation.</title>
        <authorList>
            <person name="Nielsen H.B."/>
            <person name="Almeida M."/>
            <person name="Juncker A.S."/>
            <person name="Rasmussen S."/>
            <person name="Li J."/>
            <person name="Sunagawa S."/>
            <person name="Plichta D."/>
            <person name="Gautier L."/>
            <person name="Le Chatelier E."/>
            <person name="Peletier E."/>
            <person name="Bonde I."/>
            <person name="Nielsen T."/>
            <person name="Manichanh C."/>
            <person name="Arumugam M."/>
            <person name="Batto J."/>
            <person name="Santos M.B.Q.D."/>
            <person name="Blom N."/>
            <person name="Borruel N."/>
            <person name="Burgdorf K.S."/>
            <person name="Boumezbeur F."/>
            <person name="Casellas F."/>
            <person name="Dore J."/>
            <person name="Guarner F."/>
            <person name="Hansen T."/>
            <person name="Hildebrand F."/>
            <person name="Kaas R.S."/>
            <person name="Kennedy S."/>
            <person name="Kristiansen K."/>
            <person name="Kultima J.R."/>
            <person name="Leonard P."/>
            <person name="Levenez F."/>
            <person name="Lund O."/>
            <person name="Moumen B."/>
            <person name="Le Paslier D."/>
            <person name="Pons N."/>
            <person name="Pedersen O."/>
            <person name="Prifti E."/>
            <person name="Qin J."/>
            <person name="Raes J."/>
            <person name="Tap J."/>
            <person name="Tims S."/>
            <person name="Ussery D.W."/>
            <person name="Yamada T."/>
            <person name="MetaHit consortium"/>
            <person name="Renault P."/>
            <person name="Sicheritz-Ponten T."/>
            <person name="Bork P."/>
            <person name="Wang J."/>
            <person name="Brunak S."/>
            <person name="Ehrlich S.D."/>
        </authorList>
    </citation>
    <scope>NUCLEOTIDE SEQUENCE [LARGE SCALE GENOMIC DNA]</scope>
</reference>
<protein>
    <recommendedName>
        <fullName evidence="4">AMP-dependent synthetase/ligase domain-containing protein</fullName>
    </recommendedName>
</protein>
<dbReference type="InterPro" id="IPR000873">
    <property type="entry name" value="AMP-dep_synth/lig_dom"/>
</dbReference>
<dbReference type="Proteomes" id="UP000018372">
    <property type="component" value="Unassembled WGS sequence"/>
</dbReference>
<dbReference type="PROSITE" id="PS00455">
    <property type="entry name" value="AMP_BINDING"/>
    <property type="match status" value="1"/>
</dbReference>
<evidence type="ECO:0000313" key="5">
    <source>
        <dbReference type="EMBL" id="CCZ87928.1"/>
    </source>
</evidence>
<organism evidence="5 6">
    <name type="scientific">Phocaeicola plebeius CAG:211</name>
    <dbReference type="NCBI Taxonomy" id="1263052"/>
    <lineage>
        <taxon>Bacteria</taxon>
        <taxon>Pseudomonadati</taxon>
        <taxon>Bacteroidota</taxon>
        <taxon>Bacteroidia</taxon>
        <taxon>Bacteroidales</taxon>
        <taxon>Bacteroidaceae</taxon>
        <taxon>Phocaeicola</taxon>
    </lineage>
</organism>
<evidence type="ECO:0000313" key="6">
    <source>
        <dbReference type="Proteomes" id="UP000018372"/>
    </source>
</evidence>
<accession>R5VBH3</accession>
<evidence type="ECO:0000256" key="1">
    <source>
        <dbReference type="ARBA" id="ARBA00022741"/>
    </source>
</evidence>
<evidence type="ECO:0000259" key="4">
    <source>
        <dbReference type="Pfam" id="PF00501"/>
    </source>
</evidence>
<dbReference type="PANTHER" id="PTHR43272">
    <property type="entry name" value="LONG-CHAIN-FATTY-ACID--COA LIGASE"/>
    <property type="match status" value="1"/>
</dbReference>
<comment type="caution">
    <text evidence="5">The sequence shown here is derived from an EMBL/GenBank/DDBJ whole genome shotgun (WGS) entry which is preliminary data.</text>
</comment>
<gene>
    <name evidence="5" type="ORF">BN536_00244</name>
</gene>
<evidence type="ECO:0000256" key="3">
    <source>
        <dbReference type="ARBA" id="ARBA00024484"/>
    </source>
</evidence>
<dbReference type="GO" id="GO:0005524">
    <property type="term" value="F:ATP binding"/>
    <property type="evidence" value="ECO:0007669"/>
    <property type="project" value="UniProtKB-KW"/>
</dbReference>
<dbReference type="Gene3D" id="3.30.300.30">
    <property type="match status" value="1"/>
</dbReference>
<evidence type="ECO:0000256" key="2">
    <source>
        <dbReference type="ARBA" id="ARBA00022840"/>
    </source>
</evidence>
<proteinExistence type="predicted"/>
<sequence length="562" mass="64137">MHTLCQTLCNLKMEIQDSFIQLVEESIRANWDRDALTDYKGATLQYKDVARKIEKMHILFEHAGIRKGDKIALCGRNSANWTATFLSIVTYGAVAVPILHEFKADNVHHIVNHSEARMLFVGDQVWEMFNEAAMPNLEGIIELKNFDLVVSRSERLTYAREHLNEEFGKKYPCRFRAEQVSYRREEPEELAVINYTSGTTGYSKGVMLPYRSIISNIVHIDRKVGLKPGDSIVSMLPLGHIFGLVFDFLYGITRGAHLWFLTRMPSPKIIAESFAIIRPRVIACVPLIVEKIFKKNILPKVDNKLGKLLLKLPIISDKIKEQIRQQAMEVFGGNFIEIVIGGAPFNPEVEAFLRKINFPYTIAYGMTECAPLICHSRWDEILYTSCGKTVANMETRVISEDPERIPGELVCRGMNVMLGYYKNENATAQTIDKDGWLHTGDMAIKDAEGNIFIKGRCKNMLLTASGQNIYPEEIEARLNNMPYVNESLVILKENKLVALVYPDNEDAFSHGMNKKQLEEALELNRIELNKVLPAYSQITQVKLYPEEFEKTAKKSIKRFLYQ</sequence>
<dbReference type="GO" id="GO:0004467">
    <property type="term" value="F:long-chain fatty acid-CoA ligase activity"/>
    <property type="evidence" value="ECO:0007669"/>
    <property type="project" value="UniProtKB-EC"/>
</dbReference>
<dbReference type="SUPFAM" id="SSF56801">
    <property type="entry name" value="Acetyl-CoA synthetase-like"/>
    <property type="match status" value="1"/>
</dbReference>
<feature type="domain" description="AMP-dependent synthetase/ligase" evidence="4">
    <location>
        <begin position="24"/>
        <end position="421"/>
    </location>
</feature>
<name>R5VBH3_9BACT</name>
<dbReference type="PANTHER" id="PTHR43272:SF33">
    <property type="entry name" value="AMP-BINDING DOMAIN-CONTAINING PROTEIN-RELATED"/>
    <property type="match status" value="1"/>
</dbReference>
<dbReference type="InterPro" id="IPR042099">
    <property type="entry name" value="ANL_N_sf"/>
</dbReference>
<comment type="catalytic activity">
    <reaction evidence="3">
        <text>a long-chain fatty acid + ATP + CoA = a long-chain fatty acyl-CoA + AMP + diphosphate</text>
        <dbReference type="Rhea" id="RHEA:15421"/>
        <dbReference type="ChEBI" id="CHEBI:30616"/>
        <dbReference type="ChEBI" id="CHEBI:33019"/>
        <dbReference type="ChEBI" id="CHEBI:57287"/>
        <dbReference type="ChEBI" id="CHEBI:57560"/>
        <dbReference type="ChEBI" id="CHEBI:83139"/>
        <dbReference type="ChEBI" id="CHEBI:456215"/>
        <dbReference type="EC" id="6.2.1.3"/>
    </reaction>
    <physiologicalReaction direction="left-to-right" evidence="3">
        <dbReference type="Rhea" id="RHEA:15422"/>
    </physiologicalReaction>
</comment>
<dbReference type="AlphaFoldDB" id="R5VBH3"/>
<keyword evidence="1" id="KW-0547">Nucleotide-binding</keyword>
<dbReference type="InterPro" id="IPR045851">
    <property type="entry name" value="AMP-bd_C_sf"/>
</dbReference>
<dbReference type="Pfam" id="PF00501">
    <property type="entry name" value="AMP-binding"/>
    <property type="match status" value="1"/>
</dbReference>